<protein>
    <submittedName>
        <fullName evidence="3">Uncharacterized protein</fullName>
    </submittedName>
</protein>
<gene>
    <name evidence="3" type="ORF">NA56DRAFT_731526</name>
</gene>
<evidence type="ECO:0000313" key="4">
    <source>
        <dbReference type="Proteomes" id="UP000235672"/>
    </source>
</evidence>
<feature type="coiled-coil region" evidence="1">
    <location>
        <begin position="131"/>
        <end position="162"/>
    </location>
</feature>
<name>A0A2J6PQG3_9HELO</name>
<evidence type="ECO:0000256" key="2">
    <source>
        <dbReference type="SAM" id="MobiDB-lite"/>
    </source>
</evidence>
<dbReference type="OrthoDB" id="3518559at2759"/>
<evidence type="ECO:0000313" key="3">
    <source>
        <dbReference type="EMBL" id="PMD16239.1"/>
    </source>
</evidence>
<sequence>MPVKQETPTSYQLGSLPTKIKKFIEVSSDANAYRNRTHSHHSLLNAYMVATFLEEASQYVPPMKRDAGLRDLAQRLHLWPGDMAMQLQRDSLQAIELLEKYIQQTLTEELRFVERSSPQATENNLSGQKTVEHMSEMKQQALQDLRRLKHELKEQVSKHHLDFSSTDLELHDLSPFIPGFASARAKAPNMVAQNPSASSSKAGSMATSIADLASSYNMLSLSGINPERTEALAACEKFKDTAKWVVDEFMDVIENGSMKLLERKVENMADIQEVFERMGLTLFRLLNAGGQRDYDSDVGSVESSKTMDPKNKREEAR</sequence>
<organism evidence="3 4">
    <name type="scientific">Hyaloscypha hepaticicola</name>
    <dbReference type="NCBI Taxonomy" id="2082293"/>
    <lineage>
        <taxon>Eukaryota</taxon>
        <taxon>Fungi</taxon>
        <taxon>Dikarya</taxon>
        <taxon>Ascomycota</taxon>
        <taxon>Pezizomycotina</taxon>
        <taxon>Leotiomycetes</taxon>
        <taxon>Helotiales</taxon>
        <taxon>Hyaloscyphaceae</taxon>
        <taxon>Hyaloscypha</taxon>
    </lineage>
</organism>
<keyword evidence="4" id="KW-1185">Reference proteome</keyword>
<dbReference type="AlphaFoldDB" id="A0A2J6PQG3"/>
<reference evidence="3 4" key="1">
    <citation type="submission" date="2016-05" db="EMBL/GenBank/DDBJ databases">
        <title>A degradative enzymes factory behind the ericoid mycorrhizal symbiosis.</title>
        <authorList>
            <consortium name="DOE Joint Genome Institute"/>
            <person name="Martino E."/>
            <person name="Morin E."/>
            <person name="Grelet G."/>
            <person name="Kuo A."/>
            <person name="Kohler A."/>
            <person name="Daghino S."/>
            <person name="Barry K."/>
            <person name="Choi C."/>
            <person name="Cichocki N."/>
            <person name="Clum A."/>
            <person name="Copeland A."/>
            <person name="Hainaut M."/>
            <person name="Haridas S."/>
            <person name="Labutti K."/>
            <person name="Lindquist E."/>
            <person name="Lipzen A."/>
            <person name="Khouja H.-R."/>
            <person name="Murat C."/>
            <person name="Ohm R."/>
            <person name="Olson A."/>
            <person name="Spatafora J."/>
            <person name="Veneault-Fourrey C."/>
            <person name="Henrissat B."/>
            <person name="Grigoriev I."/>
            <person name="Martin F."/>
            <person name="Perotto S."/>
        </authorList>
    </citation>
    <scope>NUCLEOTIDE SEQUENCE [LARGE SCALE GENOMIC DNA]</scope>
    <source>
        <strain evidence="3 4">UAMH 7357</strain>
    </source>
</reference>
<evidence type="ECO:0000256" key="1">
    <source>
        <dbReference type="SAM" id="Coils"/>
    </source>
</evidence>
<feature type="compositionally biased region" description="Basic and acidic residues" evidence="2">
    <location>
        <begin position="305"/>
        <end position="317"/>
    </location>
</feature>
<feature type="region of interest" description="Disordered" evidence="2">
    <location>
        <begin position="293"/>
        <end position="317"/>
    </location>
</feature>
<dbReference type="Proteomes" id="UP000235672">
    <property type="component" value="Unassembled WGS sequence"/>
</dbReference>
<proteinExistence type="predicted"/>
<keyword evidence="1" id="KW-0175">Coiled coil</keyword>
<accession>A0A2J6PQG3</accession>
<dbReference type="EMBL" id="KZ613507">
    <property type="protein sequence ID" value="PMD16239.1"/>
    <property type="molecule type" value="Genomic_DNA"/>
</dbReference>